<organism evidence="3">
    <name type="scientific">freshwater metagenome</name>
    <dbReference type="NCBI Taxonomy" id="449393"/>
    <lineage>
        <taxon>unclassified sequences</taxon>
        <taxon>metagenomes</taxon>
        <taxon>ecological metagenomes</taxon>
    </lineage>
</organism>
<dbReference type="SUPFAM" id="SSF55729">
    <property type="entry name" value="Acyl-CoA N-acyltransferases (Nat)"/>
    <property type="match status" value="1"/>
</dbReference>
<dbReference type="AlphaFoldDB" id="A0A6J6X1S6"/>
<feature type="domain" description="N-acetyltransferase" evidence="2">
    <location>
        <begin position="11"/>
        <end position="182"/>
    </location>
</feature>
<keyword evidence="1" id="KW-0812">Transmembrane</keyword>
<dbReference type="PROSITE" id="PS51186">
    <property type="entry name" value="GNAT"/>
    <property type="match status" value="1"/>
</dbReference>
<proteinExistence type="predicted"/>
<dbReference type="InterPro" id="IPR041496">
    <property type="entry name" value="YitH/HolE_GNAT"/>
</dbReference>
<dbReference type="InterPro" id="IPR052729">
    <property type="entry name" value="Acyl/Acetyltrans_Enzymes"/>
</dbReference>
<keyword evidence="1" id="KW-0472">Membrane</keyword>
<dbReference type="InterPro" id="IPR016181">
    <property type="entry name" value="Acyl_CoA_acyltransferase"/>
</dbReference>
<dbReference type="Gene3D" id="3.40.630.30">
    <property type="match status" value="1"/>
</dbReference>
<dbReference type="InterPro" id="IPR000182">
    <property type="entry name" value="GNAT_dom"/>
</dbReference>
<dbReference type="PANTHER" id="PTHR47237:SF1">
    <property type="entry name" value="SLL0310 PROTEIN"/>
    <property type="match status" value="1"/>
</dbReference>
<dbReference type="EMBL" id="CAFAAJ010000008">
    <property type="protein sequence ID" value="CAB4790389.1"/>
    <property type="molecule type" value="Genomic_DNA"/>
</dbReference>
<evidence type="ECO:0000256" key="1">
    <source>
        <dbReference type="SAM" id="Phobius"/>
    </source>
</evidence>
<evidence type="ECO:0000259" key="2">
    <source>
        <dbReference type="PROSITE" id="PS51186"/>
    </source>
</evidence>
<sequence>MNDDNEIGPGRLVGAMRADEVATLIEWAAQESWNPGIADVGIAWSVDPAAFIAVRERGELIAGGTILSYDGAFGFMGLFIVRRDLRGAGLGTSLWQYRRDRLIGRLAPGASIGMDGVFGMVPFYERGGFVFAHRDLRLEGTAHGARDPSVVALSAVGFPVIDSFDRKHVAAPRSALLRRWLEQRGAHGGALLEDERLVAYGVVRPCRVGYRFGPFLAERADLAERLMGHLLAAIEGEPVQIDVPEPNEAGLGLARESGLVESFGCARMYLGGEPDIPLNRVFGVTSFEFG</sequence>
<dbReference type="PANTHER" id="PTHR47237">
    <property type="entry name" value="SLL0310 PROTEIN"/>
    <property type="match status" value="1"/>
</dbReference>
<feature type="transmembrane region" description="Helical" evidence="1">
    <location>
        <begin position="60"/>
        <end position="81"/>
    </location>
</feature>
<reference evidence="3" key="1">
    <citation type="submission" date="2020-05" db="EMBL/GenBank/DDBJ databases">
        <authorList>
            <person name="Chiriac C."/>
            <person name="Salcher M."/>
            <person name="Ghai R."/>
            <person name="Kavagutti S V."/>
        </authorList>
    </citation>
    <scope>NUCLEOTIDE SEQUENCE</scope>
</reference>
<dbReference type="GO" id="GO:0016747">
    <property type="term" value="F:acyltransferase activity, transferring groups other than amino-acyl groups"/>
    <property type="evidence" value="ECO:0007669"/>
    <property type="project" value="InterPro"/>
</dbReference>
<dbReference type="Pfam" id="PF18014">
    <property type="entry name" value="Acetyltransf_18"/>
    <property type="match status" value="1"/>
</dbReference>
<name>A0A6J6X1S6_9ZZZZ</name>
<accession>A0A6J6X1S6</accession>
<dbReference type="Pfam" id="PF00583">
    <property type="entry name" value="Acetyltransf_1"/>
    <property type="match status" value="1"/>
</dbReference>
<dbReference type="Gene3D" id="3.40.630.90">
    <property type="match status" value="1"/>
</dbReference>
<gene>
    <name evidence="3" type="ORF">UFOPK3001_00185</name>
</gene>
<keyword evidence="1" id="KW-1133">Transmembrane helix</keyword>
<protein>
    <submittedName>
        <fullName evidence="3">Unannotated protein</fullName>
    </submittedName>
</protein>
<feature type="transmembrane region" description="Helical" evidence="1">
    <location>
        <begin position="102"/>
        <end position="124"/>
    </location>
</feature>
<evidence type="ECO:0000313" key="3">
    <source>
        <dbReference type="EMBL" id="CAB4790389.1"/>
    </source>
</evidence>